<dbReference type="AlphaFoldDB" id="A0A9P8U859"/>
<accession>A0A9P8U859</accession>
<evidence type="ECO:0000313" key="1">
    <source>
        <dbReference type="EMBL" id="KAH6643453.1"/>
    </source>
</evidence>
<dbReference type="Proteomes" id="UP000758603">
    <property type="component" value="Unassembled WGS sequence"/>
</dbReference>
<keyword evidence="2" id="KW-1185">Reference proteome</keyword>
<sequence>MRLVTMIGVADEVGPSTYEANEATHFNVKKQILGDSKYYNDIALKVYSNMGSLMAQDIETDGHLFTFGKPMLDYTAENQ</sequence>
<protein>
    <submittedName>
        <fullName evidence="1">Uncharacterized protein</fullName>
    </submittedName>
</protein>
<dbReference type="RefSeq" id="XP_045951383.1">
    <property type="nucleotide sequence ID" value="XM_046108528.1"/>
</dbReference>
<reference evidence="1" key="1">
    <citation type="journal article" date="2021" name="Nat. Commun.">
        <title>Genetic determinants of endophytism in the Arabidopsis root mycobiome.</title>
        <authorList>
            <person name="Mesny F."/>
            <person name="Miyauchi S."/>
            <person name="Thiergart T."/>
            <person name="Pickel B."/>
            <person name="Atanasova L."/>
            <person name="Karlsson M."/>
            <person name="Huettel B."/>
            <person name="Barry K.W."/>
            <person name="Haridas S."/>
            <person name="Chen C."/>
            <person name="Bauer D."/>
            <person name="Andreopoulos W."/>
            <person name="Pangilinan J."/>
            <person name="LaButti K."/>
            <person name="Riley R."/>
            <person name="Lipzen A."/>
            <person name="Clum A."/>
            <person name="Drula E."/>
            <person name="Henrissat B."/>
            <person name="Kohler A."/>
            <person name="Grigoriev I.V."/>
            <person name="Martin F.M."/>
            <person name="Hacquard S."/>
        </authorList>
    </citation>
    <scope>NUCLEOTIDE SEQUENCE</scope>
    <source>
        <strain evidence="1">MPI-SDFR-AT-0073</strain>
    </source>
</reference>
<gene>
    <name evidence="1" type="ORF">BKA67DRAFT_665260</name>
</gene>
<dbReference type="EMBL" id="JAGPXC010000013">
    <property type="protein sequence ID" value="KAH6643453.1"/>
    <property type="molecule type" value="Genomic_DNA"/>
</dbReference>
<name>A0A9P8U859_9PEZI</name>
<comment type="caution">
    <text evidence="1">The sequence shown here is derived from an EMBL/GenBank/DDBJ whole genome shotgun (WGS) entry which is preliminary data.</text>
</comment>
<dbReference type="OrthoDB" id="3340390at2759"/>
<dbReference type="GeneID" id="70137419"/>
<organism evidence="1 2">
    <name type="scientific">Truncatella angustata</name>
    <dbReference type="NCBI Taxonomy" id="152316"/>
    <lineage>
        <taxon>Eukaryota</taxon>
        <taxon>Fungi</taxon>
        <taxon>Dikarya</taxon>
        <taxon>Ascomycota</taxon>
        <taxon>Pezizomycotina</taxon>
        <taxon>Sordariomycetes</taxon>
        <taxon>Xylariomycetidae</taxon>
        <taxon>Amphisphaeriales</taxon>
        <taxon>Sporocadaceae</taxon>
        <taxon>Truncatella</taxon>
    </lineage>
</organism>
<evidence type="ECO:0000313" key="2">
    <source>
        <dbReference type="Proteomes" id="UP000758603"/>
    </source>
</evidence>
<proteinExistence type="predicted"/>